<dbReference type="AlphaFoldDB" id="A0A510JH55"/>
<organism evidence="1 2">
    <name type="scientific">Leptotrichia hofstadii</name>
    <dbReference type="NCBI Taxonomy" id="157688"/>
    <lineage>
        <taxon>Bacteria</taxon>
        <taxon>Fusobacteriati</taxon>
        <taxon>Fusobacteriota</taxon>
        <taxon>Fusobacteriia</taxon>
        <taxon>Fusobacteriales</taxon>
        <taxon>Leptotrichiaceae</taxon>
        <taxon>Leptotrichia</taxon>
    </lineage>
</organism>
<reference evidence="1 2" key="1">
    <citation type="submission" date="2019-07" db="EMBL/GenBank/DDBJ databases">
        <title>Complete Genome Sequence of Leptotrichia hofstadii Strain JCM16775.</title>
        <authorList>
            <person name="Watanabe S."/>
            <person name="Cui L."/>
        </authorList>
    </citation>
    <scope>NUCLEOTIDE SEQUENCE [LARGE SCALE GENOMIC DNA]</scope>
    <source>
        <strain evidence="1 2">JCM16775</strain>
    </source>
</reference>
<keyword evidence="2" id="KW-1185">Reference proteome</keyword>
<dbReference type="KEGG" id="lhf:JCM16775_1296"/>
<accession>A0A510JH55</accession>
<protein>
    <submittedName>
        <fullName evidence="1">Uncharacterized protein</fullName>
    </submittedName>
</protein>
<proteinExistence type="predicted"/>
<evidence type="ECO:0000313" key="1">
    <source>
        <dbReference type="EMBL" id="BBM38587.1"/>
    </source>
</evidence>
<dbReference type="RefSeq" id="WP_026746313.1">
    <property type="nucleotide sequence ID" value="NZ_AP019823.1"/>
</dbReference>
<evidence type="ECO:0000313" key="2">
    <source>
        <dbReference type="Proteomes" id="UP000321892"/>
    </source>
</evidence>
<sequence length="59" mass="6808">MSNKNKEEKFEYIEINGVKIPILSILDSETETVSFVDGAEEYLENLNNKIKEDKKNDIS</sequence>
<dbReference type="Proteomes" id="UP000321892">
    <property type="component" value="Chromosome"/>
</dbReference>
<dbReference type="OrthoDB" id="9917786at2"/>
<gene>
    <name evidence="1" type="ORF">JCM16775_1296</name>
</gene>
<name>A0A510JH55_9FUSO</name>
<dbReference type="EMBL" id="AP019823">
    <property type="protein sequence ID" value="BBM38587.1"/>
    <property type="molecule type" value="Genomic_DNA"/>
</dbReference>